<accession>A0A3A8JBV7</accession>
<organism evidence="2 3">
    <name type="scientific">Corallococcus carmarthensis</name>
    <dbReference type="NCBI Taxonomy" id="2316728"/>
    <lineage>
        <taxon>Bacteria</taxon>
        <taxon>Pseudomonadati</taxon>
        <taxon>Myxococcota</taxon>
        <taxon>Myxococcia</taxon>
        <taxon>Myxococcales</taxon>
        <taxon>Cystobacterineae</taxon>
        <taxon>Myxococcaceae</taxon>
        <taxon>Corallococcus</taxon>
    </lineage>
</organism>
<protein>
    <recommendedName>
        <fullName evidence="4">Protease</fullName>
    </recommendedName>
</protein>
<proteinExistence type="predicted"/>
<name>A0A3A8JBV7_9BACT</name>
<evidence type="ECO:0008006" key="4">
    <source>
        <dbReference type="Google" id="ProtNLM"/>
    </source>
</evidence>
<dbReference type="Gene3D" id="2.60.40.10">
    <property type="entry name" value="Immunoglobulins"/>
    <property type="match status" value="1"/>
</dbReference>
<feature type="region of interest" description="Disordered" evidence="1">
    <location>
        <begin position="68"/>
        <end position="92"/>
    </location>
</feature>
<evidence type="ECO:0000313" key="2">
    <source>
        <dbReference type="EMBL" id="RKG93169.1"/>
    </source>
</evidence>
<gene>
    <name evidence="2" type="ORF">D7X32_43865</name>
</gene>
<dbReference type="EMBL" id="RAWE01000414">
    <property type="protein sequence ID" value="RKG93169.1"/>
    <property type="molecule type" value="Genomic_DNA"/>
</dbReference>
<dbReference type="AlphaFoldDB" id="A0A3A8JBV7"/>
<comment type="caution">
    <text evidence="2">The sequence shown here is derived from an EMBL/GenBank/DDBJ whole genome shotgun (WGS) entry which is preliminary data.</text>
</comment>
<dbReference type="Proteomes" id="UP000268313">
    <property type="component" value="Unassembled WGS sequence"/>
</dbReference>
<keyword evidence="3" id="KW-1185">Reference proteome</keyword>
<reference evidence="3" key="1">
    <citation type="submission" date="2018-09" db="EMBL/GenBank/DDBJ databases">
        <authorList>
            <person name="Livingstone P.G."/>
            <person name="Whitworth D.E."/>
        </authorList>
    </citation>
    <scope>NUCLEOTIDE SEQUENCE [LARGE SCALE GENOMIC DNA]</scope>
    <source>
        <strain evidence="3">CA043D</strain>
    </source>
</reference>
<dbReference type="InterPro" id="IPR013783">
    <property type="entry name" value="Ig-like_fold"/>
</dbReference>
<evidence type="ECO:0000256" key="1">
    <source>
        <dbReference type="SAM" id="MobiDB-lite"/>
    </source>
</evidence>
<sequence length="127" mass="13668">MFVLLALGLGSAGCSAPNHQPVILAGPRPLGSPSTPGGLKFEEGTVIQLQLEVRDDDNDEIFYRWSQQPPNPAGTFSDSHIATPTWTVPTPPDDPNQAILLYVEVEDHNGGVLLGQSPNIYVLPKQQ</sequence>
<evidence type="ECO:0000313" key="3">
    <source>
        <dbReference type="Proteomes" id="UP000268313"/>
    </source>
</evidence>